<reference evidence="3" key="1">
    <citation type="journal article" date="2014" name="Int. J. Syst. Evol. Microbiol.">
        <title>Complete genome sequence of Corynebacterium casei LMG S-19264T (=DSM 44701T), isolated from a smear-ripened cheese.</title>
        <authorList>
            <consortium name="US DOE Joint Genome Institute (JGI-PGF)"/>
            <person name="Walter F."/>
            <person name="Albersmeier A."/>
            <person name="Kalinowski J."/>
            <person name="Ruckert C."/>
        </authorList>
    </citation>
    <scope>NUCLEOTIDE SEQUENCE</scope>
    <source>
        <strain evidence="3">NBRC 110023</strain>
    </source>
</reference>
<evidence type="ECO:0000313" key="4">
    <source>
        <dbReference type="Proteomes" id="UP001156601"/>
    </source>
</evidence>
<evidence type="ECO:0000313" key="3">
    <source>
        <dbReference type="EMBL" id="GLR71105.1"/>
    </source>
</evidence>
<evidence type="ECO:0000256" key="1">
    <source>
        <dbReference type="ARBA" id="ARBA00009600"/>
    </source>
</evidence>
<keyword evidence="4" id="KW-1185">Reference proteome</keyword>
<comment type="similarity">
    <text evidence="1 2">Belongs to the UPF0301 (AlgH) family.</text>
</comment>
<name>A0AA37WKL6_9ALTE</name>
<dbReference type="AlphaFoldDB" id="A0AA37WKL6"/>
<dbReference type="NCBIfam" id="NF001266">
    <property type="entry name" value="PRK00228.1-1"/>
    <property type="match status" value="1"/>
</dbReference>
<protein>
    <recommendedName>
        <fullName evidence="2">UPF0301 protein GCM10007852_20130</fullName>
    </recommendedName>
</protein>
<gene>
    <name evidence="3" type="ORF">GCM10007852_20130</name>
</gene>
<dbReference type="HAMAP" id="MF_00758">
    <property type="entry name" value="UPF0301"/>
    <property type="match status" value="1"/>
</dbReference>
<dbReference type="EMBL" id="BSOT01000005">
    <property type="protein sequence ID" value="GLR71105.1"/>
    <property type="molecule type" value="Genomic_DNA"/>
</dbReference>
<dbReference type="Pfam" id="PF02622">
    <property type="entry name" value="DUF179"/>
    <property type="match status" value="1"/>
</dbReference>
<evidence type="ECO:0000256" key="2">
    <source>
        <dbReference type="HAMAP-Rule" id="MF_00758"/>
    </source>
</evidence>
<dbReference type="InterPro" id="IPR003774">
    <property type="entry name" value="AlgH-like"/>
</dbReference>
<proteinExistence type="inferred from homology"/>
<comment type="caution">
    <text evidence="3">The sequence shown here is derived from an EMBL/GenBank/DDBJ whole genome shotgun (WGS) entry which is preliminary data.</text>
</comment>
<dbReference type="PANTHER" id="PTHR30327">
    <property type="entry name" value="UNCHARACTERIZED PROTEIN YQGE"/>
    <property type="match status" value="1"/>
</dbReference>
<accession>A0AA37WKL6</accession>
<sequence length="191" mass="21107">MAKIPSIDSLQNHFLIAMPSLTDKYFSRSVTYILEHNDEGAMGIVINQPSPMTFRELVSQTDEKAIVDDEKSEKIVVCGGPVHQDRGFVLHSSQAGWSSSVELTSEIMITTSKDILSVIGNNNGPDKSLVALGYAGWSPGQLEQEIQENSWLTLALDEEILFDTPVHQKWQTAVNRLGIDVWQLSHQAGQA</sequence>
<dbReference type="Proteomes" id="UP001156601">
    <property type="component" value="Unassembled WGS sequence"/>
</dbReference>
<dbReference type="SUPFAM" id="SSF143456">
    <property type="entry name" value="VC0467-like"/>
    <property type="match status" value="1"/>
</dbReference>
<dbReference type="GO" id="GO:0005829">
    <property type="term" value="C:cytosol"/>
    <property type="evidence" value="ECO:0007669"/>
    <property type="project" value="TreeGrafter"/>
</dbReference>
<dbReference type="Gene3D" id="3.40.1740.10">
    <property type="entry name" value="VC0467-like"/>
    <property type="match status" value="1"/>
</dbReference>
<dbReference type="RefSeq" id="WP_284217404.1">
    <property type="nucleotide sequence ID" value="NZ_BSOT01000005.1"/>
</dbReference>
<organism evidence="3 4">
    <name type="scientific">Agaribacter marinus</name>
    <dbReference type="NCBI Taxonomy" id="1431249"/>
    <lineage>
        <taxon>Bacteria</taxon>
        <taxon>Pseudomonadati</taxon>
        <taxon>Pseudomonadota</taxon>
        <taxon>Gammaproteobacteria</taxon>
        <taxon>Alteromonadales</taxon>
        <taxon>Alteromonadaceae</taxon>
        <taxon>Agaribacter</taxon>
    </lineage>
</organism>
<dbReference type="PANTHER" id="PTHR30327:SF1">
    <property type="entry name" value="UPF0301 PROTEIN YQGE"/>
    <property type="match status" value="1"/>
</dbReference>
<reference evidence="3" key="2">
    <citation type="submission" date="2023-01" db="EMBL/GenBank/DDBJ databases">
        <title>Draft genome sequence of Agaribacter marinus strain NBRC 110023.</title>
        <authorList>
            <person name="Sun Q."/>
            <person name="Mori K."/>
        </authorList>
    </citation>
    <scope>NUCLEOTIDE SEQUENCE</scope>
    <source>
        <strain evidence="3">NBRC 110023</strain>
    </source>
</reference>